<dbReference type="Proteomes" id="UP001144471">
    <property type="component" value="Unassembled WGS sequence"/>
</dbReference>
<dbReference type="RefSeq" id="WP_281837688.1">
    <property type="nucleotide sequence ID" value="NZ_BSDY01000031.1"/>
</dbReference>
<keyword evidence="2" id="KW-1185">Reference proteome</keyword>
<comment type="caution">
    <text evidence="1">The sequence shown here is derived from an EMBL/GenBank/DDBJ whole genome shotgun (WGS) entry which is preliminary data.</text>
</comment>
<name>A0A9W6GMX7_9FUSO</name>
<evidence type="ECO:0000313" key="1">
    <source>
        <dbReference type="EMBL" id="GLI58014.1"/>
    </source>
</evidence>
<organism evidence="1 2">
    <name type="scientific">Propionigenium maris DSM 9537</name>
    <dbReference type="NCBI Taxonomy" id="1123000"/>
    <lineage>
        <taxon>Bacteria</taxon>
        <taxon>Fusobacteriati</taxon>
        <taxon>Fusobacteriota</taxon>
        <taxon>Fusobacteriia</taxon>
        <taxon>Fusobacteriales</taxon>
        <taxon>Fusobacteriaceae</taxon>
        <taxon>Propionigenium</taxon>
    </lineage>
</organism>
<sequence>MEFNEFKDFGLEIILKVLKKTDDEIKRYREIEDLEGVKTLETEVLTKYEKLYEGFISEKLKDIDGEQLKVLYTSLMDIMKQNKMDVAFIEGEMEKREKLAGNSGAEAVRNLYNYQIEELEKKKALLLKDAEVILDKEAALEAALSEAIQEDEQMEIIEKMPEVRRAYGEISQKIMTLQKKIGHLKEKVEKGWPCDIYGTISKDELMSIFNETIS</sequence>
<reference evidence="1" key="1">
    <citation type="submission" date="2022-12" db="EMBL/GenBank/DDBJ databases">
        <title>Reference genome sequencing for broad-spectrum identification of bacterial and archaeal isolates by mass spectrometry.</title>
        <authorList>
            <person name="Sekiguchi Y."/>
            <person name="Tourlousse D.M."/>
        </authorList>
    </citation>
    <scope>NUCLEOTIDE SEQUENCE</scope>
    <source>
        <strain evidence="1">10succ1</strain>
    </source>
</reference>
<evidence type="ECO:0000313" key="2">
    <source>
        <dbReference type="Proteomes" id="UP001144471"/>
    </source>
</evidence>
<accession>A0A9W6GMX7</accession>
<protein>
    <submittedName>
        <fullName evidence="1">Uncharacterized protein</fullName>
    </submittedName>
</protein>
<gene>
    <name evidence="1" type="ORF">PM10SUCC1_35280</name>
</gene>
<dbReference type="AlphaFoldDB" id="A0A9W6GMX7"/>
<proteinExistence type="predicted"/>
<dbReference type="EMBL" id="BSDY01000031">
    <property type="protein sequence ID" value="GLI58014.1"/>
    <property type="molecule type" value="Genomic_DNA"/>
</dbReference>